<protein>
    <recommendedName>
        <fullName evidence="2">Dicarboxylate carrier MatC N-terminal domain-containing protein</fullName>
    </recommendedName>
</protein>
<feature type="transmembrane region" description="Helical" evidence="1">
    <location>
        <begin position="435"/>
        <end position="456"/>
    </location>
</feature>
<dbReference type="EMBL" id="PEKC01000309">
    <property type="protein sequence ID" value="PII29552.1"/>
    <property type="molecule type" value="Genomic_DNA"/>
</dbReference>
<feature type="domain" description="Dicarboxylate carrier MatC N-terminal" evidence="2">
    <location>
        <begin position="1"/>
        <end position="149"/>
    </location>
</feature>
<comment type="caution">
    <text evidence="3">The sequence shown here is derived from an EMBL/GenBank/DDBJ whole genome shotgun (WGS) entry which is preliminary data.</text>
</comment>
<feature type="transmembrane region" description="Helical" evidence="1">
    <location>
        <begin position="114"/>
        <end position="132"/>
    </location>
</feature>
<feature type="transmembrane region" description="Helical" evidence="1">
    <location>
        <begin position="351"/>
        <end position="382"/>
    </location>
</feature>
<dbReference type="Pfam" id="PF07158">
    <property type="entry name" value="MatC_N"/>
    <property type="match status" value="1"/>
</dbReference>
<evidence type="ECO:0000259" key="2">
    <source>
        <dbReference type="Pfam" id="PF07158"/>
    </source>
</evidence>
<feature type="transmembrane region" description="Helical" evidence="1">
    <location>
        <begin position="47"/>
        <end position="70"/>
    </location>
</feature>
<dbReference type="PANTHER" id="PTHR42826">
    <property type="entry name" value="DICARBOXYLATE TRANSPORTER 2.1, CHLOROPLASTIC"/>
    <property type="match status" value="1"/>
</dbReference>
<feature type="transmembrane region" description="Helical" evidence="1">
    <location>
        <begin position="12"/>
        <end position="41"/>
    </location>
</feature>
<reference evidence="3" key="1">
    <citation type="submission" date="2017-10" db="EMBL/GenBank/DDBJ databases">
        <title>Chryseobacterium sp. B5 is a hydrocarbonoclastic and plant growth promoting bacterium.</title>
        <authorList>
            <person name="Thijs S."/>
            <person name="Gkorezis P."/>
            <person name="Van Hamme J."/>
        </authorList>
    </citation>
    <scope>NUCLEOTIDE SEQUENCE</scope>
    <source>
        <strain evidence="3">B5</strain>
    </source>
</reference>
<keyword evidence="1" id="KW-0472">Membrane</keyword>
<sequence length="457" mass="47271">MNSHWISIGALIGMFVLATALPINMGLLAFVGAFLVGTLVAGMGTKAIIGGFPADLFLTLAGITYLFALAQNNGTIDWLVRMAVRAVRGRIAAIPWIMFFIAALLTAVGAVSPAAVAIIAPIALGFAAKYGINPLMMGLLVIHGAQGGGFSPISIYGGITNKIVAKAGLPLNEMATMLASMGVNLAVAVLLFFLMGGARLMRMKADADGSVPATPRVSHAQGGAQVYGDAEGEALSEERNTAARSSDSLMRAAPEQDAAPQSRSYQVATVVGLLALAVLTLFFKQDIGFVSITIGLVLTLMAPNLQKRALGQVSWPEIMLIVGVSTYVGVMDKMGTIDFVGHSVAQLTSPLVAALLLCFVGAVVSAFASSTAVLGSLIPLAVPFLQGGSDVSAVGFIAAMAVSSTIVDVSPFSTNGALVLANAKGVDRDRFFRQLMVYGGLVTLVAPLLVWLLFVVL</sequence>
<dbReference type="InterPro" id="IPR009827">
    <property type="entry name" value="MatC_N"/>
</dbReference>
<dbReference type="InterPro" id="IPR030676">
    <property type="entry name" value="CitT-rel"/>
</dbReference>
<proteinExistence type="predicted"/>
<dbReference type="AlphaFoldDB" id="A0A2G7SPJ0"/>
<feature type="transmembrane region" description="Helical" evidence="1">
    <location>
        <begin position="265"/>
        <end position="283"/>
    </location>
</feature>
<name>A0A2G7SPJ0_9FLAO</name>
<keyword evidence="1" id="KW-1133">Transmembrane helix</keyword>
<feature type="transmembrane region" description="Helical" evidence="1">
    <location>
        <begin position="139"/>
        <end position="159"/>
    </location>
</feature>
<feature type="transmembrane region" description="Helical" evidence="1">
    <location>
        <begin position="289"/>
        <end position="306"/>
    </location>
</feature>
<gene>
    <name evidence="3" type="ORF">CTI11_29865</name>
</gene>
<feature type="transmembrane region" description="Helical" evidence="1">
    <location>
        <begin position="174"/>
        <end position="194"/>
    </location>
</feature>
<feature type="transmembrane region" description="Helical" evidence="1">
    <location>
        <begin position="91"/>
        <end position="108"/>
    </location>
</feature>
<keyword evidence="1" id="KW-0812">Transmembrane</keyword>
<feature type="transmembrane region" description="Helical" evidence="1">
    <location>
        <begin position="313"/>
        <end position="331"/>
    </location>
</feature>
<organism evidence="3">
    <name type="scientific">Chryseobacterium sp. B5</name>
    <dbReference type="NCBI Taxonomy" id="2050562"/>
    <lineage>
        <taxon>Bacteria</taxon>
        <taxon>Pseudomonadati</taxon>
        <taxon>Bacteroidota</taxon>
        <taxon>Flavobacteriia</taxon>
        <taxon>Flavobacteriales</taxon>
        <taxon>Weeksellaceae</taxon>
        <taxon>Chryseobacterium group</taxon>
        <taxon>Chryseobacterium</taxon>
    </lineage>
</organism>
<accession>A0A2G7SPJ0</accession>
<evidence type="ECO:0000313" key="3">
    <source>
        <dbReference type="EMBL" id="PII29552.1"/>
    </source>
</evidence>
<evidence type="ECO:0000256" key="1">
    <source>
        <dbReference type="SAM" id="Phobius"/>
    </source>
</evidence>